<dbReference type="Proteomes" id="UP000249623">
    <property type="component" value="Chromosome 1"/>
</dbReference>
<dbReference type="GO" id="GO:0003677">
    <property type="term" value="F:DNA binding"/>
    <property type="evidence" value="ECO:0007669"/>
    <property type="project" value="UniProtKB-KW"/>
</dbReference>
<dbReference type="RefSeq" id="WP_002925100.1">
    <property type="nucleotide sequence ID" value="NZ_CP071430.1"/>
</dbReference>
<reference evidence="4 5" key="1">
    <citation type="submission" date="2018-06" db="EMBL/GenBank/DDBJ databases">
        <authorList>
            <consortium name="Pathogen Informatics"/>
            <person name="Doyle S."/>
        </authorList>
    </citation>
    <scope>NUCLEOTIDE SEQUENCE [LARGE SCALE GENOMIC DNA]</scope>
    <source>
        <strain evidence="4 5">NCTC11085</strain>
    </source>
</reference>
<keyword evidence="1" id="KW-0238">DNA-binding</keyword>
<dbReference type="PANTHER" id="PTHR46558">
    <property type="entry name" value="TRACRIPTIONAL REGULATORY PROTEIN-RELATED-RELATED"/>
    <property type="match status" value="1"/>
</dbReference>
<dbReference type="Pfam" id="PF01381">
    <property type="entry name" value="HTH_3"/>
    <property type="match status" value="1"/>
</dbReference>
<dbReference type="AlphaFoldDB" id="A0A2X3UZZ1"/>
<dbReference type="InterPro" id="IPR010982">
    <property type="entry name" value="Lambda_DNA-bd_dom_sf"/>
</dbReference>
<dbReference type="PROSITE" id="PS50943">
    <property type="entry name" value="HTH_CROC1"/>
    <property type="match status" value="1"/>
</dbReference>
<accession>A0A2X3UZZ1</accession>
<evidence type="ECO:0000313" key="4">
    <source>
        <dbReference type="EMBL" id="SQF34570.1"/>
    </source>
</evidence>
<dbReference type="SMART" id="SM00530">
    <property type="entry name" value="HTH_XRE"/>
    <property type="match status" value="1"/>
</dbReference>
<name>A0A2X3UZZ1_STRSA</name>
<evidence type="ECO:0000259" key="2">
    <source>
        <dbReference type="PROSITE" id="PS50943"/>
    </source>
</evidence>
<dbReference type="InterPro" id="IPR001387">
    <property type="entry name" value="Cro/C1-type_HTH"/>
</dbReference>
<dbReference type="EMBL" id="RQZI01000002">
    <property type="protein sequence ID" value="RRC93455.1"/>
    <property type="molecule type" value="Genomic_DNA"/>
</dbReference>
<reference evidence="3 6" key="2">
    <citation type="submission" date="2018-11" db="EMBL/GenBank/DDBJ databases">
        <title>Genomes From Bacteria Associated with the Canine Oral Cavity: a Test Case for Automated Genome-Based Taxonomic Assignment.</title>
        <authorList>
            <person name="Coil D.A."/>
            <person name="Jospin G."/>
            <person name="Darling A.E."/>
            <person name="Wallis C."/>
            <person name="Davis I.J."/>
            <person name="Harris S."/>
            <person name="Eisen J.A."/>
            <person name="Holcombe L.J."/>
            <person name="O'Flynn C."/>
        </authorList>
    </citation>
    <scope>NUCLEOTIDE SEQUENCE [LARGE SCALE GENOMIC DNA]</scope>
    <source>
        <strain evidence="3 6">OH953</strain>
    </source>
</reference>
<evidence type="ECO:0000313" key="5">
    <source>
        <dbReference type="Proteomes" id="UP000249623"/>
    </source>
</evidence>
<gene>
    <name evidence="4" type="primary">immR_2</name>
    <name evidence="3" type="ORF">EII39_02855</name>
    <name evidence="4" type="ORF">NCTC11085_00940</name>
</gene>
<dbReference type="EMBL" id="LS483346">
    <property type="protein sequence ID" value="SQF34570.1"/>
    <property type="molecule type" value="Genomic_DNA"/>
</dbReference>
<organism evidence="4 5">
    <name type="scientific">Streptococcus sanguinis</name>
    <dbReference type="NCBI Taxonomy" id="1305"/>
    <lineage>
        <taxon>Bacteria</taxon>
        <taxon>Bacillati</taxon>
        <taxon>Bacillota</taxon>
        <taxon>Bacilli</taxon>
        <taxon>Lactobacillales</taxon>
        <taxon>Streptococcaceae</taxon>
        <taxon>Streptococcus</taxon>
    </lineage>
</organism>
<dbReference type="PANTHER" id="PTHR46558:SF13">
    <property type="entry name" value="HTH-TYPE TRANSCRIPTIONAL REGULATOR IMMR"/>
    <property type="match status" value="1"/>
</dbReference>
<dbReference type="Proteomes" id="UP000277597">
    <property type="component" value="Unassembled WGS sequence"/>
</dbReference>
<dbReference type="Gene3D" id="1.10.260.40">
    <property type="entry name" value="lambda repressor-like DNA-binding domains"/>
    <property type="match status" value="1"/>
</dbReference>
<dbReference type="SUPFAM" id="SSF47413">
    <property type="entry name" value="lambda repressor-like DNA-binding domains"/>
    <property type="match status" value="1"/>
</dbReference>
<dbReference type="CDD" id="cd00093">
    <property type="entry name" value="HTH_XRE"/>
    <property type="match status" value="1"/>
</dbReference>
<sequence length="94" mass="10512">MLGKQLKFIREQKGYSQAQIAESLGTTRQTISNWENDKTILDSASLIRLADFYQISLDELCGRKTLSISKDSSIKSMILTNACTLWTCFVSSLG</sequence>
<protein>
    <submittedName>
        <fullName evidence="3 4">Transcriptional regulator</fullName>
    </submittedName>
</protein>
<proteinExistence type="predicted"/>
<evidence type="ECO:0000313" key="6">
    <source>
        <dbReference type="Proteomes" id="UP000277597"/>
    </source>
</evidence>
<feature type="domain" description="HTH cro/C1-type" evidence="2">
    <location>
        <begin position="6"/>
        <end position="60"/>
    </location>
</feature>
<evidence type="ECO:0000313" key="3">
    <source>
        <dbReference type="EMBL" id="RRC93455.1"/>
    </source>
</evidence>
<evidence type="ECO:0000256" key="1">
    <source>
        <dbReference type="ARBA" id="ARBA00023125"/>
    </source>
</evidence>